<evidence type="ECO:0000256" key="10">
    <source>
        <dbReference type="RuleBase" id="RU201113"/>
    </source>
</evidence>
<comment type="pathway">
    <text evidence="2 10">Protein modification; protein ubiquitination.</text>
</comment>
<evidence type="ECO:0000256" key="6">
    <source>
        <dbReference type="ARBA" id="ARBA00022771"/>
    </source>
</evidence>
<accession>A0A8J6L921</accession>
<keyword evidence="13" id="KW-1185">Reference proteome</keyword>
<comment type="catalytic activity">
    <reaction evidence="1 10">
        <text>S-ubiquitinyl-[E2 ubiquitin-conjugating enzyme]-L-cysteine + [acceptor protein]-L-lysine = [E2 ubiquitin-conjugating enzyme]-L-cysteine + N(6)-ubiquitinyl-[acceptor protein]-L-lysine.</text>
        <dbReference type="EC" id="2.3.2.27"/>
    </reaction>
</comment>
<keyword evidence="4" id="KW-0808">Transferase</keyword>
<keyword evidence="7 10" id="KW-0833">Ubl conjugation pathway</keyword>
<evidence type="ECO:0000256" key="2">
    <source>
        <dbReference type="ARBA" id="ARBA00004906"/>
    </source>
</evidence>
<dbReference type="Gene3D" id="2.60.210.10">
    <property type="entry name" value="Apoptosis, Tumor Necrosis Factor Receptor Associated Protein 2, Chain A"/>
    <property type="match status" value="1"/>
</dbReference>
<dbReference type="InterPro" id="IPR013083">
    <property type="entry name" value="Znf_RING/FYVE/PHD"/>
</dbReference>
<dbReference type="Pfam" id="PF03145">
    <property type="entry name" value="Sina_TRAF"/>
    <property type="match status" value="1"/>
</dbReference>
<evidence type="ECO:0000256" key="8">
    <source>
        <dbReference type="ARBA" id="ARBA00022833"/>
    </source>
</evidence>
<dbReference type="FunFam" id="3.30.40.10:FF:000041">
    <property type="entry name" value="E3 ubiquitin-protein ligase SINAT3"/>
    <property type="match status" value="1"/>
</dbReference>
<gene>
    <name evidence="12" type="ORF">GEV33_011258</name>
</gene>
<evidence type="ECO:0000256" key="3">
    <source>
        <dbReference type="ARBA" id="ARBA00009119"/>
    </source>
</evidence>
<feature type="domain" description="SIAH-type" evidence="11">
    <location>
        <begin position="64"/>
        <end position="127"/>
    </location>
</feature>
<dbReference type="Proteomes" id="UP000719412">
    <property type="component" value="Unassembled WGS sequence"/>
</dbReference>
<dbReference type="GO" id="GO:0031624">
    <property type="term" value="F:ubiquitin conjugating enzyme binding"/>
    <property type="evidence" value="ECO:0007669"/>
    <property type="project" value="TreeGrafter"/>
</dbReference>
<sequence length="257" mass="30493">MCVHCLLKSGLFDINLPKNGRVEARFCTKIRRSLRLKSKELPTIRPRAGVNFSRKSYGSFTIEASLQDCKYKYRGCKMRLAGEELETHQKQCRFRWYRCEGRKFAGWDCKWKGYYEDVMHHFKKIHPERTYMKVENVIDMSVSFDSDSYDIELIRKRNRLFWFKHRLLSEERAAYWVCQYVGPQDEAVSYCYEVVISDDVRKFAVTELCHTDAVDANEIYESGKCVVVTFDQMKSLMTGPGEIQLYFRIKRNVKAKR</sequence>
<organism evidence="12 13">
    <name type="scientific">Tenebrio molitor</name>
    <name type="common">Yellow mealworm beetle</name>
    <dbReference type="NCBI Taxonomy" id="7067"/>
    <lineage>
        <taxon>Eukaryota</taxon>
        <taxon>Metazoa</taxon>
        <taxon>Ecdysozoa</taxon>
        <taxon>Arthropoda</taxon>
        <taxon>Hexapoda</taxon>
        <taxon>Insecta</taxon>
        <taxon>Pterygota</taxon>
        <taxon>Neoptera</taxon>
        <taxon>Endopterygota</taxon>
        <taxon>Coleoptera</taxon>
        <taxon>Polyphaga</taxon>
        <taxon>Cucujiformia</taxon>
        <taxon>Tenebrionidae</taxon>
        <taxon>Tenebrio</taxon>
    </lineage>
</organism>
<dbReference type="PROSITE" id="PS51081">
    <property type="entry name" value="ZF_SIAH"/>
    <property type="match status" value="1"/>
</dbReference>
<dbReference type="InterPro" id="IPR004162">
    <property type="entry name" value="SINA-like_animal"/>
</dbReference>
<evidence type="ECO:0000256" key="4">
    <source>
        <dbReference type="ARBA" id="ARBA00022679"/>
    </source>
</evidence>
<dbReference type="GO" id="GO:0005737">
    <property type="term" value="C:cytoplasm"/>
    <property type="evidence" value="ECO:0007669"/>
    <property type="project" value="InterPro"/>
</dbReference>
<keyword evidence="5 10" id="KW-0479">Metal-binding</keyword>
<dbReference type="PANTHER" id="PTHR45877:SF2">
    <property type="entry name" value="E3 UBIQUITIN-PROTEIN LIGASE SINA-RELATED"/>
    <property type="match status" value="1"/>
</dbReference>
<dbReference type="InterPro" id="IPR008974">
    <property type="entry name" value="TRAF-like"/>
</dbReference>
<dbReference type="GO" id="GO:0061630">
    <property type="term" value="F:ubiquitin protein ligase activity"/>
    <property type="evidence" value="ECO:0007669"/>
    <property type="project" value="UniProtKB-EC"/>
</dbReference>
<dbReference type="UniPathway" id="UPA00143"/>
<dbReference type="PANTHER" id="PTHR45877">
    <property type="entry name" value="E3 UBIQUITIN-PROTEIN LIGASE SIAH2"/>
    <property type="match status" value="1"/>
</dbReference>
<dbReference type="Pfam" id="PF21361">
    <property type="entry name" value="Sina_ZnF"/>
    <property type="match status" value="1"/>
</dbReference>
<comment type="similarity">
    <text evidence="3 10">Belongs to the SINA (Seven in absentia) family.</text>
</comment>
<dbReference type="Gene3D" id="3.30.40.10">
    <property type="entry name" value="Zinc/RING finger domain, C3HC4 (zinc finger)"/>
    <property type="match status" value="1"/>
</dbReference>
<keyword evidence="6 9" id="KW-0863">Zinc-finger</keyword>
<comment type="domain">
    <text evidence="10">The SBD domain (substrate-binding domain) mediates the interaction with substrate proteins. It is related to the TRAF family.</text>
</comment>
<reference evidence="12" key="2">
    <citation type="submission" date="2021-08" db="EMBL/GenBank/DDBJ databases">
        <authorList>
            <person name="Eriksson T."/>
        </authorList>
    </citation>
    <scope>NUCLEOTIDE SEQUENCE</scope>
    <source>
        <strain evidence="12">Stoneville</strain>
        <tissue evidence="12">Whole head</tissue>
    </source>
</reference>
<reference evidence="12" key="1">
    <citation type="journal article" date="2020" name="J Insects Food Feed">
        <title>The yellow mealworm (Tenebrio molitor) genome: a resource for the emerging insects as food and feed industry.</title>
        <authorList>
            <person name="Eriksson T."/>
            <person name="Andere A."/>
            <person name="Kelstrup H."/>
            <person name="Emery V."/>
            <person name="Picard C."/>
        </authorList>
    </citation>
    <scope>NUCLEOTIDE SEQUENCE</scope>
    <source>
        <strain evidence="12">Stoneville</strain>
        <tissue evidence="12">Whole head</tissue>
    </source>
</reference>
<evidence type="ECO:0000256" key="7">
    <source>
        <dbReference type="ARBA" id="ARBA00022786"/>
    </source>
</evidence>
<protein>
    <recommendedName>
        <fullName evidence="10">E3 ubiquitin-protein ligase</fullName>
        <ecNumber evidence="10">2.3.2.27</ecNumber>
    </recommendedName>
</protein>
<keyword evidence="8 10" id="KW-0862">Zinc</keyword>
<evidence type="ECO:0000256" key="9">
    <source>
        <dbReference type="PROSITE-ProRule" id="PRU00455"/>
    </source>
</evidence>
<dbReference type="InterPro" id="IPR018121">
    <property type="entry name" value="7-in-absentia-prot_TRAF-dom"/>
</dbReference>
<dbReference type="GO" id="GO:0008270">
    <property type="term" value="F:zinc ion binding"/>
    <property type="evidence" value="ECO:0007669"/>
    <property type="project" value="UniProtKB-KW"/>
</dbReference>
<comment type="caution">
    <text evidence="12">The sequence shown here is derived from an EMBL/GenBank/DDBJ whole genome shotgun (WGS) entry which is preliminary data.</text>
</comment>
<name>A0A8J6L921_TENMO</name>
<dbReference type="EMBL" id="JABDTM020026729">
    <property type="protein sequence ID" value="KAH0811537.1"/>
    <property type="molecule type" value="Genomic_DNA"/>
</dbReference>
<evidence type="ECO:0000256" key="1">
    <source>
        <dbReference type="ARBA" id="ARBA00000900"/>
    </source>
</evidence>
<comment type="domain">
    <text evidence="10">The RING-type zinc finger domain is essential for ubiquitin ligase activity.</text>
</comment>
<dbReference type="InterPro" id="IPR013010">
    <property type="entry name" value="Znf_SIAH"/>
</dbReference>
<proteinExistence type="inferred from homology"/>
<dbReference type="SUPFAM" id="SSF49599">
    <property type="entry name" value="TRAF domain-like"/>
    <property type="match status" value="1"/>
</dbReference>
<evidence type="ECO:0000256" key="5">
    <source>
        <dbReference type="ARBA" id="ARBA00022723"/>
    </source>
</evidence>
<comment type="function">
    <text evidence="10">E3 ubiquitin-protein ligase that mediates ubiquitination and subsequent proteasomal degradation of target proteins. E3 ubiquitin ligases accept ubiquitin from an E2 ubiquitin-conjugating enzyme in the form of a thioester and then directly transfers the ubiquitin to targeted substrates.</text>
</comment>
<evidence type="ECO:0000313" key="12">
    <source>
        <dbReference type="EMBL" id="KAH0811537.1"/>
    </source>
</evidence>
<dbReference type="EC" id="2.3.2.27" evidence="10"/>
<evidence type="ECO:0000313" key="13">
    <source>
        <dbReference type="Proteomes" id="UP000719412"/>
    </source>
</evidence>
<evidence type="ECO:0000259" key="11">
    <source>
        <dbReference type="PROSITE" id="PS51081"/>
    </source>
</evidence>
<dbReference type="GO" id="GO:0016567">
    <property type="term" value="P:protein ubiquitination"/>
    <property type="evidence" value="ECO:0007669"/>
    <property type="project" value="UniProtKB-UniPathway"/>
</dbReference>
<dbReference type="GO" id="GO:0043161">
    <property type="term" value="P:proteasome-mediated ubiquitin-dependent protein catabolic process"/>
    <property type="evidence" value="ECO:0007669"/>
    <property type="project" value="TreeGrafter"/>
</dbReference>
<dbReference type="AlphaFoldDB" id="A0A8J6L921"/>